<keyword evidence="2" id="KW-1185">Reference proteome</keyword>
<dbReference type="EMBL" id="JBAWSX010000028">
    <property type="protein sequence ID" value="MEI4804441.1"/>
    <property type="molecule type" value="Genomic_DNA"/>
</dbReference>
<proteinExistence type="predicted"/>
<evidence type="ECO:0000313" key="1">
    <source>
        <dbReference type="EMBL" id="MEI4804441.1"/>
    </source>
</evidence>
<dbReference type="RefSeq" id="WP_336474607.1">
    <property type="nucleotide sequence ID" value="NZ_JBAWSX010000028.1"/>
</dbReference>
<reference evidence="1 2" key="1">
    <citation type="submission" date="2024-01" db="EMBL/GenBank/DDBJ databases">
        <title>Seven novel Bacillus-like species.</title>
        <authorList>
            <person name="Liu G."/>
        </authorList>
    </citation>
    <scope>NUCLEOTIDE SEQUENCE [LARGE SCALE GENOMIC DNA]</scope>
    <source>
        <strain evidence="1 2">FJAT-51639</strain>
    </source>
</reference>
<sequence>MLSFFKEKKLVCYICSKEIIEGEEFVARLNVPTKSLMPVGVLDKVLVKHAKEILCKQCHQQSTN</sequence>
<accession>A0ABU8FRA9</accession>
<organism evidence="1 2">
    <name type="scientific">Bacillus bruguierae</name>
    <dbReference type="NCBI Taxonomy" id="3127667"/>
    <lineage>
        <taxon>Bacteria</taxon>
        <taxon>Bacillati</taxon>
        <taxon>Bacillota</taxon>
        <taxon>Bacilli</taxon>
        <taxon>Bacillales</taxon>
        <taxon>Bacillaceae</taxon>
        <taxon>Bacillus</taxon>
    </lineage>
</organism>
<comment type="caution">
    <text evidence="1">The sequence shown here is derived from an EMBL/GenBank/DDBJ whole genome shotgun (WGS) entry which is preliminary data.</text>
</comment>
<gene>
    <name evidence="1" type="ORF">WAZ07_25315</name>
</gene>
<evidence type="ECO:0000313" key="2">
    <source>
        <dbReference type="Proteomes" id="UP001372526"/>
    </source>
</evidence>
<name>A0ABU8FRA9_9BACI</name>
<protein>
    <recommendedName>
        <fullName evidence="3">Fe3+ hydroxamate ABC transporter substrate-binding protein</fullName>
    </recommendedName>
</protein>
<evidence type="ECO:0008006" key="3">
    <source>
        <dbReference type="Google" id="ProtNLM"/>
    </source>
</evidence>
<dbReference type="Proteomes" id="UP001372526">
    <property type="component" value="Unassembled WGS sequence"/>
</dbReference>